<feature type="region of interest" description="Disordered" evidence="10">
    <location>
        <begin position="529"/>
        <end position="559"/>
    </location>
</feature>
<dbReference type="Gene3D" id="3.40.50.300">
    <property type="entry name" value="P-loop containing nucleotide triphosphate hydrolases"/>
    <property type="match status" value="3"/>
</dbReference>
<name>A0A6J6D532_9ZZZZ</name>
<accession>A0A6J6D532</accession>
<dbReference type="PROSITE" id="PS51198">
    <property type="entry name" value="UVRD_HELICASE_ATP_BIND"/>
    <property type="match status" value="1"/>
</dbReference>
<evidence type="ECO:0000256" key="5">
    <source>
        <dbReference type="ARBA" id="ARBA00022840"/>
    </source>
</evidence>
<dbReference type="Pfam" id="PF00570">
    <property type="entry name" value="HRDC"/>
    <property type="match status" value="1"/>
</dbReference>
<dbReference type="InterPro" id="IPR014016">
    <property type="entry name" value="UvrD-like_ATP-bd"/>
</dbReference>
<dbReference type="InterPro" id="IPR014017">
    <property type="entry name" value="DNA_helicase_UvrD-like_C"/>
</dbReference>
<reference evidence="13" key="1">
    <citation type="submission" date="2020-05" db="EMBL/GenBank/DDBJ databases">
        <authorList>
            <person name="Chiriac C."/>
            <person name="Salcher M."/>
            <person name="Ghai R."/>
            <person name="Kavagutti S V."/>
        </authorList>
    </citation>
    <scope>NUCLEOTIDE SEQUENCE</scope>
</reference>
<gene>
    <name evidence="13" type="ORF">UFOPK1619_00257</name>
</gene>
<dbReference type="InterPro" id="IPR013986">
    <property type="entry name" value="DExx_box_DNA_helicase_dom_sf"/>
</dbReference>
<evidence type="ECO:0000256" key="7">
    <source>
        <dbReference type="ARBA" id="ARBA00034617"/>
    </source>
</evidence>
<evidence type="ECO:0000256" key="4">
    <source>
        <dbReference type="ARBA" id="ARBA00022806"/>
    </source>
</evidence>
<evidence type="ECO:0000256" key="6">
    <source>
        <dbReference type="ARBA" id="ARBA00023235"/>
    </source>
</evidence>
<evidence type="ECO:0000256" key="2">
    <source>
        <dbReference type="ARBA" id="ARBA00022741"/>
    </source>
</evidence>
<dbReference type="EMBL" id="CAEZTI010000029">
    <property type="protein sequence ID" value="CAB4558882.1"/>
    <property type="molecule type" value="Genomic_DNA"/>
</dbReference>
<dbReference type="InterPro" id="IPR002121">
    <property type="entry name" value="HRDC_dom"/>
</dbReference>
<comment type="similarity">
    <text evidence="1">Belongs to the helicase family. UvrD subfamily.</text>
</comment>
<dbReference type="Pfam" id="PF00580">
    <property type="entry name" value="UvrD-helicase"/>
    <property type="match status" value="1"/>
</dbReference>
<evidence type="ECO:0000256" key="3">
    <source>
        <dbReference type="ARBA" id="ARBA00022801"/>
    </source>
</evidence>
<comment type="catalytic activity">
    <reaction evidence="7">
        <text>Couples ATP hydrolysis with the unwinding of duplex DNA by translocating in the 3'-5' direction.</text>
        <dbReference type="EC" id="5.6.2.4"/>
    </reaction>
</comment>
<dbReference type="GO" id="GO:0005524">
    <property type="term" value="F:ATP binding"/>
    <property type="evidence" value="ECO:0007669"/>
    <property type="project" value="UniProtKB-KW"/>
</dbReference>
<evidence type="ECO:0000256" key="9">
    <source>
        <dbReference type="ARBA" id="ARBA00048988"/>
    </source>
</evidence>
<evidence type="ECO:0000313" key="13">
    <source>
        <dbReference type="EMBL" id="CAB4558882.1"/>
    </source>
</evidence>
<proteinExistence type="inferred from homology"/>
<feature type="domain" description="UvrD-like helicase ATP-binding" evidence="12">
    <location>
        <begin position="20"/>
        <end position="297"/>
    </location>
</feature>
<dbReference type="EC" id="5.6.2.4" evidence="8"/>
<dbReference type="GO" id="GO:0016787">
    <property type="term" value="F:hydrolase activity"/>
    <property type="evidence" value="ECO:0007669"/>
    <property type="project" value="UniProtKB-KW"/>
</dbReference>
<sequence>MRSLDPPSNEAPRSADSVLAGLDPDQRAAVTAPVGIVVVRAGAGSGKTTVLTRRIAWRALSETADIERVLAITFTRQAATEMRSRLARFDLDGRPVIGTFHAVARRLMLQFLEDRNRRIPVIVNNRSSLMSSCMGDDAKSGGIYDVLTAVDWAHAHMITPTKAAEKLAEAGLKIPLGARRFTEVFEQYERTKKKRGVIDLNDFMTSVITEAKKDPRFTESIRFQYRHISVDEAQDMNPLQYEFLKVLVPNAADLFLVGDPNQAIYGFNGANKTLFDELPGFHAGAHVVSLPSNYRCTPEIVQMAVDTLAKDGQIADAQSKRLSGQVVRLERCSDETAELKLITKLVQRAENGQRTWNDIAVLVRVNTLAESIRKELSAAGIPLRSSRSGGAWARAVGAATALTGRDELNAWAADVLDTGEYSPDDADYQIAKYVRQFLDEHRSGGVDGRTFGSWLVTSADVAEPDGVEVLTFHAAKGREWSYVIVAGMEKGLLPHSSARGAAARSEEARLAYVALTRAADELVVTWTDSRGKRQSGPSPFLPTITTATPTSDPPPPELRELSASRAKKITPDELLTTTINDWCTHRARIARIEPQGVLATRQVRAIVRARPQTTDELASVTDVVFARRYGEEILQLVRDAASN</sequence>
<comment type="catalytic activity">
    <reaction evidence="9">
        <text>ATP + H2O = ADP + phosphate + H(+)</text>
        <dbReference type="Rhea" id="RHEA:13065"/>
        <dbReference type="ChEBI" id="CHEBI:15377"/>
        <dbReference type="ChEBI" id="CHEBI:15378"/>
        <dbReference type="ChEBI" id="CHEBI:30616"/>
        <dbReference type="ChEBI" id="CHEBI:43474"/>
        <dbReference type="ChEBI" id="CHEBI:456216"/>
        <dbReference type="EC" id="5.6.2.4"/>
    </reaction>
</comment>
<dbReference type="PANTHER" id="PTHR11070:SF59">
    <property type="entry name" value="DNA 3'-5' HELICASE"/>
    <property type="match status" value="1"/>
</dbReference>
<dbReference type="InterPro" id="IPR044876">
    <property type="entry name" value="HRDC_dom_sf"/>
</dbReference>
<dbReference type="GO" id="GO:0000725">
    <property type="term" value="P:recombinational repair"/>
    <property type="evidence" value="ECO:0007669"/>
    <property type="project" value="TreeGrafter"/>
</dbReference>
<dbReference type="Gene3D" id="1.10.150.80">
    <property type="entry name" value="HRDC domain"/>
    <property type="match status" value="1"/>
</dbReference>
<keyword evidence="5" id="KW-0067">ATP-binding</keyword>
<keyword evidence="2" id="KW-0547">Nucleotide-binding</keyword>
<dbReference type="SUPFAM" id="SSF52540">
    <property type="entry name" value="P-loop containing nucleoside triphosphate hydrolases"/>
    <property type="match status" value="1"/>
</dbReference>
<keyword evidence="6" id="KW-0413">Isomerase</keyword>
<organism evidence="13">
    <name type="scientific">freshwater metagenome</name>
    <dbReference type="NCBI Taxonomy" id="449393"/>
    <lineage>
        <taxon>unclassified sequences</taxon>
        <taxon>metagenomes</taxon>
        <taxon>ecological metagenomes</taxon>
    </lineage>
</organism>
<dbReference type="InterPro" id="IPR027417">
    <property type="entry name" value="P-loop_NTPase"/>
</dbReference>
<dbReference type="PANTHER" id="PTHR11070">
    <property type="entry name" value="UVRD / RECB / PCRA DNA HELICASE FAMILY MEMBER"/>
    <property type="match status" value="1"/>
</dbReference>
<feature type="compositionally biased region" description="Low complexity" evidence="10">
    <location>
        <begin position="541"/>
        <end position="550"/>
    </location>
</feature>
<evidence type="ECO:0000256" key="8">
    <source>
        <dbReference type="ARBA" id="ARBA00034808"/>
    </source>
</evidence>
<dbReference type="GO" id="GO:0043138">
    <property type="term" value="F:3'-5' DNA helicase activity"/>
    <property type="evidence" value="ECO:0007669"/>
    <property type="project" value="UniProtKB-EC"/>
</dbReference>
<feature type="domain" description="HRDC" evidence="11">
    <location>
        <begin position="569"/>
        <end position="643"/>
    </location>
</feature>
<dbReference type="CDD" id="cd17932">
    <property type="entry name" value="DEXQc_UvrD"/>
    <property type="match status" value="1"/>
</dbReference>
<keyword evidence="4" id="KW-0347">Helicase</keyword>
<dbReference type="Pfam" id="PF13361">
    <property type="entry name" value="UvrD_C"/>
    <property type="match status" value="2"/>
</dbReference>
<protein>
    <recommendedName>
        <fullName evidence="8">DNA 3'-5' helicase</fullName>
        <ecNumber evidence="8">5.6.2.4</ecNumber>
    </recommendedName>
</protein>
<dbReference type="InterPro" id="IPR010997">
    <property type="entry name" value="HRDC-like_sf"/>
</dbReference>
<keyword evidence="3" id="KW-0378">Hydrolase</keyword>
<dbReference type="PROSITE" id="PS50967">
    <property type="entry name" value="HRDC"/>
    <property type="match status" value="1"/>
</dbReference>
<dbReference type="InterPro" id="IPR000212">
    <property type="entry name" value="DNA_helicase_UvrD/REP"/>
</dbReference>
<evidence type="ECO:0000256" key="10">
    <source>
        <dbReference type="SAM" id="MobiDB-lite"/>
    </source>
</evidence>
<evidence type="ECO:0000256" key="1">
    <source>
        <dbReference type="ARBA" id="ARBA00009922"/>
    </source>
</evidence>
<evidence type="ECO:0000259" key="12">
    <source>
        <dbReference type="PROSITE" id="PS51198"/>
    </source>
</evidence>
<dbReference type="Gene3D" id="1.10.10.160">
    <property type="match status" value="1"/>
</dbReference>
<dbReference type="SUPFAM" id="SSF47819">
    <property type="entry name" value="HRDC-like"/>
    <property type="match status" value="1"/>
</dbReference>
<dbReference type="AlphaFoldDB" id="A0A6J6D532"/>
<dbReference type="GO" id="GO:0003677">
    <property type="term" value="F:DNA binding"/>
    <property type="evidence" value="ECO:0007669"/>
    <property type="project" value="UniProtKB-KW"/>
</dbReference>
<evidence type="ECO:0000259" key="11">
    <source>
        <dbReference type="PROSITE" id="PS50967"/>
    </source>
</evidence>